<accession>A0A4U5NIH3</accession>
<dbReference type="AlphaFoldDB" id="A0A4U5NIH3"/>
<reference evidence="1 2" key="2">
    <citation type="journal article" date="2019" name="G3 (Bethesda)">
        <title>Hybrid Assembly of the Genome of the Entomopathogenic Nematode Steinernema carpocapsae Identifies the X-Chromosome.</title>
        <authorList>
            <person name="Serra L."/>
            <person name="Macchietto M."/>
            <person name="Macias-Munoz A."/>
            <person name="McGill C.J."/>
            <person name="Rodriguez I.M."/>
            <person name="Rodriguez B."/>
            <person name="Murad R."/>
            <person name="Mortazavi A."/>
        </authorList>
    </citation>
    <scope>NUCLEOTIDE SEQUENCE [LARGE SCALE GENOMIC DNA]</scope>
    <source>
        <strain evidence="1 2">ALL</strain>
    </source>
</reference>
<organism evidence="1 2">
    <name type="scientific">Steinernema carpocapsae</name>
    <name type="common">Entomopathogenic nematode</name>
    <dbReference type="NCBI Taxonomy" id="34508"/>
    <lineage>
        <taxon>Eukaryota</taxon>
        <taxon>Metazoa</taxon>
        <taxon>Ecdysozoa</taxon>
        <taxon>Nematoda</taxon>
        <taxon>Chromadorea</taxon>
        <taxon>Rhabditida</taxon>
        <taxon>Tylenchina</taxon>
        <taxon>Panagrolaimomorpha</taxon>
        <taxon>Strongyloidoidea</taxon>
        <taxon>Steinernematidae</taxon>
        <taxon>Steinernema</taxon>
    </lineage>
</organism>
<reference evidence="1 2" key="1">
    <citation type="journal article" date="2015" name="Genome Biol.">
        <title>Comparative genomics of Steinernema reveals deeply conserved gene regulatory networks.</title>
        <authorList>
            <person name="Dillman A.R."/>
            <person name="Macchietto M."/>
            <person name="Porter C.F."/>
            <person name="Rogers A."/>
            <person name="Williams B."/>
            <person name="Antoshechkin I."/>
            <person name="Lee M.M."/>
            <person name="Goodwin Z."/>
            <person name="Lu X."/>
            <person name="Lewis E.E."/>
            <person name="Goodrich-Blair H."/>
            <person name="Stock S.P."/>
            <person name="Adams B.J."/>
            <person name="Sternberg P.W."/>
            <person name="Mortazavi A."/>
        </authorList>
    </citation>
    <scope>NUCLEOTIDE SEQUENCE [LARGE SCALE GENOMIC DNA]</scope>
    <source>
        <strain evidence="1 2">ALL</strain>
    </source>
</reference>
<dbReference type="EMBL" id="AZBU02000004">
    <property type="protein sequence ID" value="TKR82523.1"/>
    <property type="molecule type" value="Genomic_DNA"/>
</dbReference>
<keyword evidence="2" id="KW-1185">Reference proteome</keyword>
<proteinExistence type="predicted"/>
<evidence type="ECO:0000313" key="1">
    <source>
        <dbReference type="EMBL" id="TKR82523.1"/>
    </source>
</evidence>
<dbReference type="Proteomes" id="UP000298663">
    <property type="component" value="Unassembled WGS sequence"/>
</dbReference>
<sequence length="321" mass="36205">MHGSYRCECDKFYGQNCEYQVALVPAAAVIPALKMYLTNVAVKKLVVGSLRRSFRLAFDGGDCSVGHGNGAVEERIGRRCEEAGRRPARRRRKKLAFLTWISPKTDKTATRSTGRDELRFQFISEAEYGHRILLICPSFTRWPTRSHVRDSWVSEASRGDSTLRAMDDSQKSKSVKFRGFSCKTRRGHTQFLDFPHRVSFQNRLLRRPRNPSFAEASGKHLPDGLSASWDALVFVPPSASSRTARPLLRRDHRCRLFCVPLHRHLLPLRSCESEADGEDFVFPLSHTVHENGLKIHGKLHQQPATVVLGFTGAFTGSSLSV</sequence>
<comment type="caution">
    <text evidence="1">The sequence shown here is derived from an EMBL/GenBank/DDBJ whole genome shotgun (WGS) entry which is preliminary data.</text>
</comment>
<gene>
    <name evidence="1" type="ORF">L596_016237</name>
</gene>
<protein>
    <submittedName>
        <fullName evidence="1">Uncharacterized protein</fullName>
    </submittedName>
</protein>
<evidence type="ECO:0000313" key="2">
    <source>
        <dbReference type="Proteomes" id="UP000298663"/>
    </source>
</evidence>
<name>A0A4U5NIH3_STECR</name>